<sequence length="323" mass="33156">MFAAVVAACSGGQQQAPLDRITVVTTSPVESMTYAPEMVAAARGDFARHGLDVDLQALQGSPAALQAVVGGSAQVTRLGDIETMIAVGVRDAPLRVVGTEMAVGTLRIISGPGKPIRTPADLAGTTVGVPSLGGTSESTLDLVIARGGVDPASVRREVTGLAPGVYDLVGAGHIDAYIAPMDTAVVLQRTHPDAVVLDAGQQVTAGAQVYVSSADQLADPAVQDRIRRFLAAVHDAMDFIAADAASGYAETASLIASRWDVPSMSDPAVVKAGMDAYVTTWGSLRGTLPPDRWHGAYAEISGLGLVPAGLDPGSWLQQLGPQQ</sequence>
<evidence type="ECO:0000259" key="1">
    <source>
        <dbReference type="Pfam" id="PF09084"/>
    </source>
</evidence>
<dbReference type="Gene3D" id="3.40.190.10">
    <property type="entry name" value="Periplasmic binding protein-like II"/>
    <property type="match status" value="2"/>
</dbReference>
<reference evidence="2 3" key="1">
    <citation type="submission" date="2019-07" db="EMBL/GenBank/DDBJ databases">
        <title>Whole genome shotgun sequence of Pseudonocardia sulfidoxydans NBRC 16205.</title>
        <authorList>
            <person name="Hosoyama A."/>
            <person name="Uohara A."/>
            <person name="Ohji S."/>
            <person name="Ichikawa N."/>
        </authorList>
    </citation>
    <scope>NUCLEOTIDE SEQUENCE [LARGE SCALE GENOMIC DNA]</scope>
    <source>
        <strain evidence="2 3">NBRC 16205</strain>
    </source>
</reference>
<feature type="domain" description="SsuA/THI5-like" evidence="1">
    <location>
        <begin position="34"/>
        <end position="243"/>
    </location>
</feature>
<name>A0A511DE57_9PSEU</name>
<dbReference type="PANTHER" id="PTHR31528">
    <property type="entry name" value="4-AMINO-5-HYDROXYMETHYL-2-METHYLPYRIMIDINE PHOSPHATE SYNTHASE THI11-RELATED"/>
    <property type="match status" value="1"/>
</dbReference>
<dbReference type="InterPro" id="IPR027939">
    <property type="entry name" value="NMT1/THI5"/>
</dbReference>
<proteinExistence type="predicted"/>
<organism evidence="2 3">
    <name type="scientific">Pseudonocardia sulfidoxydans NBRC 16205</name>
    <dbReference type="NCBI Taxonomy" id="1223511"/>
    <lineage>
        <taxon>Bacteria</taxon>
        <taxon>Bacillati</taxon>
        <taxon>Actinomycetota</taxon>
        <taxon>Actinomycetes</taxon>
        <taxon>Pseudonocardiales</taxon>
        <taxon>Pseudonocardiaceae</taxon>
        <taxon>Pseudonocardia</taxon>
    </lineage>
</organism>
<dbReference type="EMBL" id="BJVJ01000015">
    <property type="protein sequence ID" value="GEL23090.1"/>
    <property type="molecule type" value="Genomic_DNA"/>
</dbReference>
<dbReference type="InterPro" id="IPR015168">
    <property type="entry name" value="SsuA/THI5"/>
</dbReference>
<evidence type="ECO:0000313" key="2">
    <source>
        <dbReference type="EMBL" id="GEL23090.1"/>
    </source>
</evidence>
<protein>
    <recommendedName>
        <fullName evidence="1">SsuA/THI5-like domain-containing protein</fullName>
    </recommendedName>
</protein>
<dbReference type="AlphaFoldDB" id="A0A511DE57"/>
<dbReference type="Pfam" id="PF09084">
    <property type="entry name" value="NMT1"/>
    <property type="match status" value="1"/>
</dbReference>
<dbReference type="Proteomes" id="UP000321685">
    <property type="component" value="Unassembled WGS sequence"/>
</dbReference>
<dbReference type="GO" id="GO:0009228">
    <property type="term" value="P:thiamine biosynthetic process"/>
    <property type="evidence" value="ECO:0007669"/>
    <property type="project" value="InterPro"/>
</dbReference>
<dbReference type="SUPFAM" id="SSF53850">
    <property type="entry name" value="Periplasmic binding protein-like II"/>
    <property type="match status" value="1"/>
</dbReference>
<evidence type="ECO:0000313" key="3">
    <source>
        <dbReference type="Proteomes" id="UP000321685"/>
    </source>
</evidence>
<gene>
    <name evidence="2" type="ORF">PSU4_20440</name>
</gene>
<dbReference type="PANTHER" id="PTHR31528:SF15">
    <property type="entry name" value="RIBOFLAVIN-BINDING PROTEIN RIBY"/>
    <property type="match status" value="1"/>
</dbReference>
<keyword evidence="3" id="KW-1185">Reference proteome</keyword>
<comment type="caution">
    <text evidence="2">The sequence shown here is derived from an EMBL/GenBank/DDBJ whole genome shotgun (WGS) entry which is preliminary data.</text>
</comment>
<accession>A0A511DE57</accession>